<feature type="domain" description="Reverse transcriptase" evidence="2">
    <location>
        <begin position="39"/>
        <end position="108"/>
    </location>
</feature>
<name>A0A182YR42_ANOST</name>
<dbReference type="VEuPathDB" id="VectorBase:ASTEI10928"/>
<accession>A0A182YR42</accession>
<reference evidence="5" key="1">
    <citation type="journal article" date="2014" name="Genome Biol.">
        <title>Genome analysis of a major urban malaria vector mosquito, Anopheles stephensi.</title>
        <authorList>
            <person name="Jiang X."/>
            <person name="Peery A."/>
            <person name="Hall A.B."/>
            <person name="Sharma A."/>
            <person name="Chen X.G."/>
            <person name="Waterhouse R.M."/>
            <person name="Komissarov A."/>
            <person name="Riehle M.M."/>
            <person name="Shouche Y."/>
            <person name="Sharakhova M.V."/>
            <person name="Lawson D."/>
            <person name="Pakpour N."/>
            <person name="Arensburger P."/>
            <person name="Davidson V.L."/>
            <person name="Eiglmeier K."/>
            <person name="Emrich S."/>
            <person name="George P."/>
            <person name="Kennedy R.C."/>
            <person name="Mane S.P."/>
            <person name="Maslen G."/>
            <person name="Oringanje C."/>
            <person name="Qi Y."/>
            <person name="Settlage R."/>
            <person name="Tojo M."/>
            <person name="Tubio J.M."/>
            <person name="Unger M.F."/>
            <person name="Wang B."/>
            <person name="Vernick K.D."/>
            <person name="Ribeiro J.M."/>
            <person name="James A.A."/>
            <person name="Michel K."/>
            <person name="Riehle M.A."/>
            <person name="Luckhart S."/>
            <person name="Sharakhov I.V."/>
            <person name="Tu Z."/>
        </authorList>
    </citation>
    <scope>NUCLEOTIDE SEQUENCE [LARGE SCALE GENOMIC DNA]</scope>
    <source>
        <strain evidence="5">Indian</strain>
    </source>
</reference>
<dbReference type="InterPro" id="IPR043502">
    <property type="entry name" value="DNA/RNA_pol_sf"/>
</dbReference>
<dbReference type="InterPro" id="IPR050951">
    <property type="entry name" value="Retrovirus_Pol_polyprotein"/>
</dbReference>
<organism evidence="4 5">
    <name type="scientific">Anopheles stephensi</name>
    <name type="common">Indo-Pakistan malaria mosquito</name>
    <dbReference type="NCBI Taxonomy" id="30069"/>
    <lineage>
        <taxon>Eukaryota</taxon>
        <taxon>Metazoa</taxon>
        <taxon>Ecdysozoa</taxon>
        <taxon>Arthropoda</taxon>
        <taxon>Hexapoda</taxon>
        <taxon>Insecta</taxon>
        <taxon>Pterygota</taxon>
        <taxon>Neoptera</taxon>
        <taxon>Endopterygota</taxon>
        <taxon>Diptera</taxon>
        <taxon>Nematocera</taxon>
        <taxon>Culicoidea</taxon>
        <taxon>Culicidae</taxon>
        <taxon>Anophelinae</taxon>
        <taxon>Anopheles</taxon>
    </lineage>
</organism>
<evidence type="ECO:0000313" key="4">
    <source>
        <dbReference type="EnsemblMetazoa" id="ASTEI10928-PA"/>
    </source>
</evidence>
<dbReference type="AlphaFoldDB" id="A0A182YR42"/>
<dbReference type="Proteomes" id="UP000076408">
    <property type="component" value="Unassembled WGS sequence"/>
</dbReference>
<evidence type="ECO:0000259" key="2">
    <source>
        <dbReference type="Pfam" id="PF00078"/>
    </source>
</evidence>
<evidence type="ECO:0000313" key="5">
    <source>
        <dbReference type="Proteomes" id="UP000076408"/>
    </source>
</evidence>
<dbReference type="Gene3D" id="3.30.70.270">
    <property type="match status" value="2"/>
</dbReference>
<reference evidence="4" key="2">
    <citation type="submission" date="2020-05" db="UniProtKB">
        <authorList>
            <consortium name="EnsemblMetazoa"/>
        </authorList>
    </citation>
    <scope>IDENTIFICATION</scope>
    <source>
        <strain evidence="4">Indian</strain>
    </source>
</reference>
<dbReference type="PANTHER" id="PTHR37984">
    <property type="entry name" value="PROTEIN CBG26694"/>
    <property type="match status" value="1"/>
</dbReference>
<dbReference type="Pfam" id="PF00078">
    <property type="entry name" value="RVT_1"/>
    <property type="match status" value="1"/>
</dbReference>
<keyword evidence="5" id="KW-1185">Reference proteome</keyword>
<dbReference type="SUPFAM" id="SSF56672">
    <property type="entry name" value="DNA/RNA polymerases"/>
    <property type="match status" value="1"/>
</dbReference>
<sequence length="304" mass="34759">MHIRIPIYLSILYEEFRHVLTFNVINAWTDPSQESGVPIWQRRMEAILQGLTNVVSFFDDVIVFAKNFEEMLSALNATLERMQQNGLRPNRSKCIFAVTSLECLGHRIDRNGLHKSDQHIAAIRDAPKPTTAGELQLFLGKAAYHSSFIPILSCRARPLRDMLLSNSFMWTKEADKAYQDIKLALISPKVLMPYDSTLPLILATDASKTGLGAVLSHRLSNGSERPIAYASCTVSQSKKRYPMIDKEARAPRCNTTFSVQSNNRRFACCSYRNRQNEWISSFLCLLARNRCRNRTSYKILYIMR</sequence>
<dbReference type="VEuPathDB" id="VectorBase:ASTE011800"/>
<dbReference type="VEuPathDB" id="VectorBase:ASTEI20_036390"/>
<dbReference type="EnsemblMetazoa" id="ASTEI10928-RA">
    <property type="protein sequence ID" value="ASTEI10928-PA"/>
    <property type="gene ID" value="ASTEI10928"/>
</dbReference>
<evidence type="ECO:0000256" key="1">
    <source>
        <dbReference type="ARBA" id="ARBA00012493"/>
    </source>
</evidence>
<dbReference type="OMA" id="HIEWALL"/>
<dbReference type="InterPro" id="IPR000477">
    <property type="entry name" value="RT_dom"/>
</dbReference>
<dbReference type="InterPro" id="IPR043128">
    <property type="entry name" value="Rev_trsase/Diguanyl_cyclase"/>
</dbReference>
<dbReference type="Pfam" id="PF17919">
    <property type="entry name" value="RT_RNaseH_2"/>
    <property type="match status" value="1"/>
</dbReference>
<evidence type="ECO:0000259" key="3">
    <source>
        <dbReference type="Pfam" id="PF17919"/>
    </source>
</evidence>
<protein>
    <recommendedName>
        <fullName evidence="1">RNA-directed DNA polymerase</fullName>
        <ecNumber evidence="1">2.7.7.49</ecNumber>
    </recommendedName>
</protein>
<dbReference type="EC" id="2.7.7.49" evidence="1"/>
<dbReference type="GO" id="GO:0003964">
    <property type="term" value="F:RNA-directed DNA polymerase activity"/>
    <property type="evidence" value="ECO:0007669"/>
    <property type="project" value="UniProtKB-EC"/>
</dbReference>
<dbReference type="FunFam" id="3.30.70.270:FF:000020">
    <property type="entry name" value="Transposon Tf2-6 polyprotein-like Protein"/>
    <property type="match status" value="1"/>
</dbReference>
<feature type="domain" description="Reverse transcriptase/retrotransposon-derived protein RNase H-like" evidence="3">
    <location>
        <begin position="170"/>
        <end position="250"/>
    </location>
</feature>
<dbReference type="STRING" id="30069.A0A182YR42"/>
<dbReference type="InterPro" id="IPR041577">
    <property type="entry name" value="RT_RNaseH_2"/>
</dbReference>
<dbReference type="PANTHER" id="PTHR37984:SF13">
    <property type="entry name" value="RIBONUCLEASE H"/>
    <property type="match status" value="1"/>
</dbReference>
<proteinExistence type="predicted"/>